<evidence type="ECO:0000313" key="2">
    <source>
        <dbReference type="Proteomes" id="UP000002640"/>
    </source>
</evidence>
<protein>
    <submittedName>
        <fullName evidence="1">Uncharacterized protein</fullName>
    </submittedName>
</protein>
<proteinExistence type="predicted"/>
<dbReference type="AlphaFoldDB" id="G4ZWB8"/>
<evidence type="ECO:0000313" key="1">
    <source>
        <dbReference type="EMBL" id="EGZ11645.1"/>
    </source>
</evidence>
<gene>
    <name evidence="1" type="ORF">PHYSODRAFT_518238</name>
</gene>
<dbReference type="GeneID" id="20660033"/>
<name>G4ZWB8_PHYSP</name>
<accession>G4ZWB8</accession>
<dbReference type="KEGG" id="psoj:PHYSODRAFT_518238"/>
<dbReference type="EMBL" id="JH159157">
    <property type="protein sequence ID" value="EGZ11645.1"/>
    <property type="molecule type" value="Genomic_DNA"/>
</dbReference>
<reference evidence="1 2" key="1">
    <citation type="journal article" date="2006" name="Science">
        <title>Phytophthora genome sequences uncover evolutionary origins and mechanisms of pathogenesis.</title>
        <authorList>
            <person name="Tyler B.M."/>
            <person name="Tripathy S."/>
            <person name="Zhang X."/>
            <person name="Dehal P."/>
            <person name="Jiang R.H."/>
            <person name="Aerts A."/>
            <person name="Arredondo F.D."/>
            <person name="Baxter L."/>
            <person name="Bensasson D."/>
            <person name="Beynon J.L."/>
            <person name="Chapman J."/>
            <person name="Damasceno C.M."/>
            <person name="Dorrance A.E."/>
            <person name="Dou D."/>
            <person name="Dickerman A.W."/>
            <person name="Dubchak I.L."/>
            <person name="Garbelotto M."/>
            <person name="Gijzen M."/>
            <person name="Gordon S.G."/>
            <person name="Govers F."/>
            <person name="Grunwald N.J."/>
            <person name="Huang W."/>
            <person name="Ivors K.L."/>
            <person name="Jones R.W."/>
            <person name="Kamoun S."/>
            <person name="Krampis K."/>
            <person name="Lamour K.H."/>
            <person name="Lee M.K."/>
            <person name="McDonald W.H."/>
            <person name="Medina M."/>
            <person name="Meijer H.J."/>
            <person name="Nordberg E.K."/>
            <person name="Maclean D.J."/>
            <person name="Ospina-Giraldo M.D."/>
            <person name="Morris P.F."/>
            <person name="Phuntumart V."/>
            <person name="Putnam N.H."/>
            <person name="Rash S."/>
            <person name="Rose J.K."/>
            <person name="Sakihama Y."/>
            <person name="Salamov A.A."/>
            <person name="Savidor A."/>
            <person name="Scheuring C.F."/>
            <person name="Smith B.M."/>
            <person name="Sobral B.W."/>
            <person name="Terry A."/>
            <person name="Torto-Alalibo T.A."/>
            <person name="Win J."/>
            <person name="Xu Z."/>
            <person name="Zhang H."/>
            <person name="Grigoriev I.V."/>
            <person name="Rokhsar D.S."/>
            <person name="Boore J.L."/>
        </authorList>
    </citation>
    <scope>NUCLEOTIDE SEQUENCE [LARGE SCALE GENOMIC DNA]</scope>
    <source>
        <strain evidence="1 2">P6497</strain>
    </source>
</reference>
<keyword evidence="2" id="KW-1185">Reference proteome</keyword>
<dbReference type="RefSeq" id="XP_009531978.1">
    <property type="nucleotide sequence ID" value="XM_009533683.1"/>
</dbReference>
<dbReference type="Proteomes" id="UP000002640">
    <property type="component" value="Unassembled WGS sequence"/>
</dbReference>
<sequence>MSDALFAPKRSNSKLPKQVSAFYFKPLLTKDGKPIGLQAYKACYKTRKHMSKTGYTNLVAQSGLTTSVSRPRWRRLAPLPRALCRRGYARRRLTATHGCSGSGRETSRFPSSRWRRRDGKRLFFICYGNSA</sequence>
<organism evidence="1 2">
    <name type="scientific">Phytophthora sojae (strain P6497)</name>
    <name type="common">Soybean stem and root rot agent</name>
    <name type="synonym">Phytophthora megasperma f. sp. glycines</name>
    <dbReference type="NCBI Taxonomy" id="1094619"/>
    <lineage>
        <taxon>Eukaryota</taxon>
        <taxon>Sar</taxon>
        <taxon>Stramenopiles</taxon>
        <taxon>Oomycota</taxon>
        <taxon>Peronosporomycetes</taxon>
        <taxon>Peronosporales</taxon>
        <taxon>Peronosporaceae</taxon>
        <taxon>Phytophthora</taxon>
    </lineage>
</organism>
<dbReference type="InParanoid" id="G4ZWB8"/>